<name>A0A7S4HBB5_GUITH</name>
<reference evidence="1" key="1">
    <citation type="submission" date="2021-01" db="EMBL/GenBank/DDBJ databases">
        <authorList>
            <person name="Corre E."/>
            <person name="Pelletier E."/>
            <person name="Niang G."/>
            <person name="Scheremetjew M."/>
            <person name="Finn R."/>
            <person name="Kale V."/>
            <person name="Holt S."/>
            <person name="Cochrane G."/>
            <person name="Meng A."/>
            <person name="Brown T."/>
            <person name="Cohen L."/>
        </authorList>
    </citation>
    <scope>NUCLEOTIDE SEQUENCE</scope>
    <source>
        <strain evidence="1">CCMP 2712</strain>
    </source>
</reference>
<protein>
    <submittedName>
        <fullName evidence="1">Uncharacterized protein</fullName>
    </submittedName>
</protein>
<evidence type="ECO:0000313" key="1">
    <source>
        <dbReference type="EMBL" id="CAE2193439.1"/>
    </source>
</evidence>
<dbReference type="AlphaFoldDB" id="A0A7S4HBB5"/>
<gene>
    <name evidence="1" type="ORF">GTHE00462_LOCUS2750</name>
</gene>
<organism evidence="1">
    <name type="scientific">Guillardia theta</name>
    <name type="common">Cryptophyte</name>
    <name type="synonym">Cryptomonas phi</name>
    <dbReference type="NCBI Taxonomy" id="55529"/>
    <lineage>
        <taxon>Eukaryota</taxon>
        <taxon>Cryptophyceae</taxon>
        <taxon>Pyrenomonadales</taxon>
        <taxon>Geminigeraceae</taxon>
        <taxon>Guillardia</taxon>
    </lineage>
</organism>
<sequence length="99" mass="10781">MSQENSIVISQSVQEPWQQAISSDLSLSVSGPGAVGCMGIVGDLSSNAFDLKQLRADVFDYCEWNAQRAMLRLRLSSNAPSVVTGVFISKVSMYLNYDT</sequence>
<proteinExistence type="predicted"/>
<dbReference type="EMBL" id="HBKN01003225">
    <property type="protein sequence ID" value="CAE2193439.1"/>
    <property type="molecule type" value="Transcribed_RNA"/>
</dbReference>
<accession>A0A7S4HBB5</accession>